<dbReference type="Proteomes" id="UP000499080">
    <property type="component" value="Unassembled WGS sequence"/>
</dbReference>
<proteinExistence type="predicted"/>
<evidence type="ECO:0000313" key="1">
    <source>
        <dbReference type="EMBL" id="GBM17521.1"/>
    </source>
</evidence>
<gene>
    <name evidence="1" type="ORF">AVEN_193798_1</name>
</gene>
<sequence>MKRIASTHRKLDHVELLSPSGTTTSRLAVVTSSYTVVVRETAIDTLRKRNACSIAGQMKVNADPNFKNPLVQKEEIRIYFVMSRKINILE</sequence>
<organism evidence="1 2">
    <name type="scientific">Araneus ventricosus</name>
    <name type="common">Orbweaver spider</name>
    <name type="synonym">Epeira ventricosa</name>
    <dbReference type="NCBI Taxonomy" id="182803"/>
    <lineage>
        <taxon>Eukaryota</taxon>
        <taxon>Metazoa</taxon>
        <taxon>Ecdysozoa</taxon>
        <taxon>Arthropoda</taxon>
        <taxon>Chelicerata</taxon>
        <taxon>Arachnida</taxon>
        <taxon>Araneae</taxon>
        <taxon>Araneomorphae</taxon>
        <taxon>Entelegynae</taxon>
        <taxon>Araneoidea</taxon>
        <taxon>Araneidae</taxon>
        <taxon>Araneus</taxon>
    </lineage>
</organism>
<keyword evidence="2" id="KW-1185">Reference proteome</keyword>
<dbReference type="AlphaFoldDB" id="A0A4Y2DL98"/>
<dbReference type="EMBL" id="BGPR01000389">
    <property type="protein sequence ID" value="GBM17521.1"/>
    <property type="molecule type" value="Genomic_DNA"/>
</dbReference>
<name>A0A4Y2DL98_ARAVE</name>
<comment type="caution">
    <text evidence="1">The sequence shown here is derived from an EMBL/GenBank/DDBJ whole genome shotgun (WGS) entry which is preliminary data.</text>
</comment>
<accession>A0A4Y2DL98</accession>
<protein>
    <submittedName>
        <fullName evidence="1">Uncharacterized protein</fullName>
    </submittedName>
</protein>
<evidence type="ECO:0000313" key="2">
    <source>
        <dbReference type="Proteomes" id="UP000499080"/>
    </source>
</evidence>
<reference evidence="1 2" key="1">
    <citation type="journal article" date="2019" name="Sci. Rep.">
        <title>Orb-weaving spider Araneus ventricosus genome elucidates the spidroin gene catalogue.</title>
        <authorList>
            <person name="Kono N."/>
            <person name="Nakamura H."/>
            <person name="Ohtoshi R."/>
            <person name="Moran D.A.P."/>
            <person name="Shinohara A."/>
            <person name="Yoshida Y."/>
            <person name="Fujiwara M."/>
            <person name="Mori M."/>
            <person name="Tomita M."/>
            <person name="Arakawa K."/>
        </authorList>
    </citation>
    <scope>NUCLEOTIDE SEQUENCE [LARGE SCALE GENOMIC DNA]</scope>
</reference>